<dbReference type="PANTHER" id="PTHR46825">
    <property type="entry name" value="D-ALANYL-D-ALANINE-CARBOXYPEPTIDASE/ENDOPEPTIDASE AMPH"/>
    <property type="match status" value="1"/>
</dbReference>
<evidence type="ECO:0000259" key="1">
    <source>
        <dbReference type="Pfam" id="PF00144"/>
    </source>
</evidence>
<keyword evidence="2" id="KW-0378">Hydrolase</keyword>
<comment type="caution">
    <text evidence="2">The sequence shown here is derived from an EMBL/GenBank/DDBJ whole genome shotgun (WGS) entry which is preliminary data.</text>
</comment>
<gene>
    <name evidence="2" type="ORF">E3O23_16365</name>
</gene>
<protein>
    <submittedName>
        <fullName evidence="2">Class A beta-lactamase-related serine hydrolase</fullName>
    </submittedName>
</protein>
<sequence>MSMTAQIELSADVIDRLTHWFDDQGVVAPSLNYAIYDRSGILFHHGLGDFQRDGRRPEVDTIYRICSMTKSFLIATVLILRDRGLLSLEDPVSATVPEFPDFVDDSGARVPITLRMLMTNSSGLPEDNGWADFNLSITREGLRETLAAGLNFSDFPDSGYQYANIGFAVLGLVVEAVSGMPFDKFATATLLEPLGLTRSRFDLGDYDDAGEGGGGIAYGFESFDGGESWFRRPFTETGAMGAAGSLFSTLPDIARWSGWLSSAFDPANTDDAILSRASRRLMQRIFTPKHDLDRTLIPEIENVGYGLALIVEHDERFGSFAQHSGGLPGFSTHMRWHLSSGLGVALFGNTNSLDDIAIWSARLLRIVLEDRAVPAKTIPLWPATFSAAEELETAIRGSGNVVDAERLFSGNLLSDVPEDVRFSRLQAAVAAVGGLEAAVPPLAERLAWSVSAAQVAWTIPGRSGYLECAIEMTETQPSLIQRLDITARQQDWKPLPLISRHSRPLAPPAVDASAT</sequence>
<dbReference type="EMBL" id="SOEZ01000078">
    <property type="protein sequence ID" value="TFB46738.1"/>
    <property type="molecule type" value="Genomic_DNA"/>
</dbReference>
<keyword evidence="3" id="KW-1185">Reference proteome</keyword>
<reference evidence="2 3" key="1">
    <citation type="submission" date="2019-03" db="EMBL/GenBank/DDBJ databases">
        <title>Genomics of glacier-inhabiting Cryobacterium strains.</title>
        <authorList>
            <person name="Liu Q."/>
            <person name="Xin Y.-H."/>
        </authorList>
    </citation>
    <scope>NUCLEOTIDE SEQUENCE [LARGE SCALE GENOMIC DNA]</scope>
    <source>
        <strain evidence="2 3">Sr47</strain>
    </source>
</reference>
<feature type="domain" description="Beta-lactamase-related" evidence="1">
    <location>
        <begin position="28"/>
        <end position="353"/>
    </location>
</feature>
<dbReference type="OrthoDB" id="3863176at2"/>
<organism evidence="2 3">
    <name type="scientific">Cryobacterium tagatosivorans</name>
    <dbReference type="NCBI Taxonomy" id="1259199"/>
    <lineage>
        <taxon>Bacteria</taxon>
        <taxon>Bacillati</taxon>
        <taxon>Actinomycetota</taxon>
        <taxon>Actinomycetes</taxon>
        <taxon>Micrococcales</taxon>
        <taxon>Microbacteriaceae</taxon>
        <taxon>Cryobacterium</taxon>
    </lineage>
</organism>
<dbReference type="AlphaFoldDB" id="A0A4R8UD01"/>
<dbReference type="Pfam" id="PF00144">
    <property type="entry name" value="Beta-lactamase"/>
    <property type="match status" value="1"/>
</dbReference>
<proteinExistence type="predicted"/>
<dbReference type="SUPFAM" id="SSF56601">
    <property type="entry name" value="beta-lactamase/transpeptidase-like"/>
    <property type="match status" value="1"/>
</dbReference>
<dbReference type="Proteomes" id="UP000297866">
    <property type="component" value="Unassembled WGS sequence"/>
</dbReference>
<dbReference type="Gene3D" id="3.40.710.10">
    <property type="entry name" value="DD-peptidase/beta-lactamase superfamily"/>
    <property type="match status" value="1"/>
</dbReference>
<accession>A0A4R8UD01</accession>
<evidence type="ECO:0000313" key="2">
    <source>
        <dbReference type="EMBL" id="TFB46738.1"/>
    </source>
</evidence>
<dbReference type="PANTHER" id="PTHR46825:SF9">
    <property type="entry name" value="BETA-LACTAMASE-RELATED DOMAIN-CONTAINING PROTEIN"/>
    <property type="match status" value="1"/>
</dbReference>
<name>A0A4R8UD01_9MICO</name>
<dbReference type="InterPro" id="IPR001466">
    <property type="entry name" value="Beta-lactam-related"/>
</dbReference>
<dbReference type="InterPro" id="IPR012338">
    <property type="entry name" value="Beta-lactam/transpept-like"/>
</dbReference>
<dbReference type="GO" id="GO:0016787">
    <property type="term" value="F:hydrolase activity"/>
    <property type="evidence" value="ECO:0007669"/>
    <property type="project" value="UniProtKB-KW"/>
</dbReference>
<evidence type="ECO:0000313" key="3">
    <source>
        <dbReference type="Proteomes" id="UP000297866"/>
    </source>
</evidence>
<dbReference type="InterPro" id="IPR050491">
    <property type="entry name" value="AmpC-like"/>
</dbReference>